<sequence length="722" mass="81404">MATASRLVSSRLTVAQNVVPRALESDGGSVCHSRYVTPPRVRQLQAGRAACPLGEESLGSTTVVLNQNSNPDVLRRSSAPVPRRSWARRSTSTVRPPPPPPAVRGRSRSVGGGAPRSRGGGASRGQRRAPRQSSPPAVPRRPSPASSSSRSASPTGHHRDHHAIQIRRSSYVQTYIINRARVVFLNERPQLRPGKGVTNTCEVRQEEMDLDLNLPPQVVTYLDLNFSPHEEEEEDVEMPKAEDVEMAEAEDVEMPEAEDVQMPQAEDVEMPEAEDVEMPEAEDVEIPAAHAQSRELPDSHRFAAYIALKALGNDRKIAKADKELVATLLKTSLSTIERIWRKGREQEIKQLEVDVSNQKRGRCGRKRADLGLSRMPSIPLNKRSTLRALARELGVAYATLQRRFQWGKIRRHTSTLKPALKPENKIARLKFCTSMIDQTTTAEAEPSFLSMENIVHIDEKWFDMTKRSRKYYLLPEEQDPVRTIHNKNSIGKQDNARTHVLPNDPIFLAAVKESGRDIKLLQQPPNSPDLNALDLGFFSSIQSLTVQYAPTTLKELIESVEQAFDGYDVDTLVRVFITLQTVMIEVMRVEGDNTYDIKHMGKVKLQREGNLPMILAFDGTYYRKSLEIIANHEAALDSLNKQEEEQKKDNKMKEHNIKRKARRIGPRVIVDNETIIPGSLYATWLDDPSDLVSRRRRISSLSQEIVVKLPSQHEIQEWRQPM</sequence>
<evidence type="ECO:0000256" key="2">
    <source>
        <dbReference type="SAM" id="MobiDB-lite"/>
    </source>
</evidence>
<feature type="coiled-coil region" evidence="1">
    <location>
        <begin position="622"/>
        <end position="656"/>
    </location>
</feature>
<dbReference type="PANTHER" id="PTHR47169">
    <property type="entry name" value="OS01G0541250 PROTEIN"/>
    <property type="match status" value="1"/>
</dbReference>
<evidence type="ECO:0000313" key="4">
    <source>
        <dbReference type="Proteomes" id="UP001231189"/>
    </source>
</evidence>
<accession>A0AAD8SFY6</accession>
<evidence type="ECO:0000256" key="1">
    <source>
        <dbReference type="SAM" id="Coils"/>
    </source>
</evidence>
<comment type="caution">
    <text evidence="3">The sequence shown here is derived from an EMBL/GenBank/DDBJ whole genome shotgun (WGS) entry which is preliminary data.</text>
</comment>
<reference evidence="3" key="1">
    <citation type="submission" date="2023-07" db="EMBL/GenBank/DDBJ databases">
        <title>A chromosome-level genome assembly of Lolium multiflorum.</title>
        <authorList>
            <person name="Chen Y."/>
            <person name="Copetti D."/>
            <person name="Kolliker R."/>
            <person name="Studer B."/>
        </authorList>
    </citation>
    <scope>NUCLEOTIDE SEQUENCE</scope>
    <source>
        <strain evidence="3">02402/16</strain>
        <tissue evidence="3">Leaf</tissue>
    </source>
</reference>
<dbReference type="Pfam" id="PF04640">
    <property type="entry name" value="PLATZ"/>
    <property type="match status" value="1"/>
</dbReference>
<dbReference type="Gene3D" id="3.30.420.10">
    <property type="entry name" value="Ribonuclease H-like superfamily/Ribonuclease H"/>
    <property type="match status" value="2"/>
</dbReference>
<name>A0AAD8SFY6_LOLMU</name>
<dbReference type="AlphaFoldDB" id="A0AAD8SFY6"/>
<feature type="compositionally biased region" description="Basic residues" evidence="2">
    <location>
        <begin position="156"/>
        <end position="165"/>
    </location>
</feature>
<dbReference type="PANTHER" id="PTHR47169:SF2">
    <property type="entry name" value="OS01G0541250 PROTEIN"/>
    <property type="match status" value="1"/>
</dbReference>
<dbReference type="EMBL" id="JAUUTY010000004">
    <property type="protein sequence ID" value="KAK1651209.1"/>
    <property type="molecule type" value="Genomic_DNA"/>
</dbReference>
<dbReference type="GO" id="GO:0003676">
    <property type="term" value="F:nucleic acid binding"/>
    <property type="evidence" value="ECO:0007669"/>
    <property type="project" value="InterPro"/>
</dbReference>
<feature type="compositionally biased region" description="Gly residues" evidence="2">
    <location>
        <begin position="110"/>
        <end position="123"/>
    </location>
</feature>
<keyword evidence="4" id="KW-1185">Reference proteome</keyword>
<proteinExistence type="predicted"/>
<feature type="compositionally biased region" description="Low complexity" evidence="2">
    <location>
        <begin position="143"/>
        <end position="154"/>
    </location>
</feature>
<organism evidence="3 4">
    <name type="scientific">Lolium multiflorum</name>
    <name type="common">Italian ryegrass</name>
    <name type="synonym">Lolium perenne subsp. multiflorum</name>
    <dbReference type="NCBI Taxonomy" id="4521"/>
    <lineage>
        <taxon>Eukaryota</taxon>
        <taxon>Viridiplantae</taxon>
        <taxon>Streptophyta</taxon>
        <taxon>Embryophyta</taxon>
        <taxon>Tracheophyta</taxon>
        <taxon>Spermatophyta</taxon>
        <taxon>Magnoliopsida</taxon>
        <taxon>Liliopsida</taxon>
        <taxon>Poales</taxon>
        <taxon>Poaceae</taxon>
        <taxon>BOP clade</taxon>
        <taxon>Pooideae</taxon>
        <taxon>Poodae</taxon>
        <taxon>Poeae</taxon>
        <taxon>Poeae Chloroplast Group 2 (Poeae type)</taxon>
        <taxon>Loliodinae</taxon>
        <taxon>Loliinae</taxon>
        <taxon>Lolium</taxon>
    </lineage>
</organism>
<keyword evidence="1" id="KW-0175">Coiled coil</keyword>
<protein>
    <submittedName>
        <fullName evidence="3">Uncharacterized protein</fullName>
    </submittedName>
</protein>
<gene>
    <name evidence="3" type="ORF">QYE76_069014</name>
</gene>
<dbReference type="InterPro" id="IPR036397">
    <property type="entry name" value="RNaseH_sf"/>
</dbReference>
<feature type="region of interest" description="Disordered" evidence="2">
    <location>
        <begin position="69"/>
        <end position="166"/>
    </location>
</feature>
<dbReference type="InterPro" id="IPR006734">
    <property type="entry name" value="PLATZ"/>
</dbReference>
<dbReference type="Proteomes" id="UP001231189">
    <property type="component" value="Unassembled WGS sequence"/>
</dbReference>
<evidence type="ECO:0000313" key="3">
    <source>
        <dbReference type="EMBL" id="KAK1651209.1"/>
    </source>
</evidence>